<feature type="domain" description="TonB-dependent receptor plug" evidence="14">
    <location>
        <begin position="126"/>
        <end position="233"/>
    </location>
</feature>
<keyword evidence="3 10" id="KW-1134">Transmembrane beta strand</keyword>
<dbReference type="PANTHER" id="PTHR30069:SF29">
    <property type="entry name" value="HEMOGLOBIN AND HEMOGLOBIN-HAPTOGLOBIN-BINDING PROTEIN 1-RELATED"/>
    <property type="match status" value="1"/>
</dbReference>
<dbReference type="Proteomes" id="UP000606008">
    <property type="component" value="Unassembled WGS sequence"/>
</dbReference>
<evidence type="ECO:0000256" key="5">
    <source>
        <dbReference type="ARBA" id="ARBA00022729"/>
    </source>
</evidence>
<keyword evidence="2 10" id="KW-0813">Transport</keyword>
<keyword evidence="5 12" id="KW-0732">Signal</keyword>
<protein>
    <submittedName>
        <fullName evidence="15">TonB-dependent receptor</fullName>
    </submittedName>
</protein>
<evidence type="ECO:0000259" key="14">
    <source>
        <dbReference type="Pfam" id="PF07715"/>
    </source>
</evidence>
<keyword evidence="8 15" id="KW-0675">Receptor</keyword>
<evidence type="ECO:0000256" key="8">
    <source>
        <dbReference type="ARBA" id="ARBA00023170"/>
    </source>
</evidence>
<dbReference type="InterPro" id="IPR000531">
    <property type="entry name" value="Beta-barrel_TonB"/>
</dbReference>
<organism evidence="15 16">
    <name type="scientific">Fibrivirga algicola</name>
    <dbReference type="NCBI Taxonomy" id="2950420"/>
    <lineage>
        <taxon>Bacteria</taxon>
        <taxon>Pseudomonadati</taxon>
        <taxon>Bacteroidota</taxon>
        <taxon>Cytophagia</taxon>
        <taxon>Cytophagales</taxon>
        <taxon>Spirosomataceae</taxon>
        <taxon>Fibrivirga</taxon>
    </lineage>
</organism>
<evidence type="ECO:0000259" key="13">
    <source>
        <dbReference type="Pfam" id="PF00593"/>
    </source>
</evidence>
<keyword evidence="16" id="KW-1185">Reference proteome</keyword>
<evidence type="ECO:0000256" key="2">
    <source>
        <dbReference type="ARBA" id="ARBA00022448"/>
    </source>
</evidence>
<dbReference type="InterPro" id="IPR012910">
    <property type="entry name" value="Plug_dom"/>
</dbReference>
<evidence type="ECO:0000256" key="1">
    <source>
        <dbReference type="ARBA" id="ARBA00004571"/>
    </source>
</evidence>
<proteinExistence type="inferred from homology"/>
<dbReference type="Gene3D" id="2.170.130.10">
    <property type="entry name" value="TonB-dependent receptor, plug domain"/>
    <property type="match status" value="1"/>
</dbReference>
<evidence type="ECO:0000256" key="4">
    <source>
        <dbReference type="ARBA" id="ARBA00022692"/>
    </source>
</evidence>
<dbReference type="Pfam" id="PF00593">
    <property type="entry name" value="TonB_dep_Rec_b-barrel"/>
    <property type="match status" value="1"/>
</dbReference>
<dbReference type="RefSeq" id="WP_166693738.1">
    <property type="nucleotide sequence ID" value="NZ_WAEL01000010.1"/>
</dbReference>
<keyword evidence="6 11" id="KW-0798">TonB box</keyword>
<reference evidence="15" key="1">
    <citation type="submission" date="2024-05" db="EMBL/GenBank/DDBJ databases">
        <authorList>
            <person name="Jung D.-H."/>
        </authorList>
    </citation>
    <scope>NUCLEOTIDE SEQUENCE</scope>
    <source>
        <strain evidence="15">JA-25</strain>
    </source>
</reference>
<keyword evidence="4 10" id="KW-0812">Transmembrane</keyword>
<gene>
    <name evidence="15" type="ORF">F7231_23295</name>
</gene>
<keyword evidence="9 10" id="KW-0998">Cell outer membrane</keyword>
<evidence type="ECO:0000313" key="15">
    <source>
        <dbReference type="EMBL" id="NID13118.1"/>
    </source>
</evidence>
<feature type="domain" description="TonB-dependent receptor-like beta-barrel" evidence="13">
    <location>
        <begin position="314"/>
        <end position="706"/>
    </location>
</feature>
<dbReference type="PANTHER" id="PTHR30069">
    <property type="entry name" value="TONB-DEPENDENT OUTER MEMBRANE RECEPTOR"/>
    <property type="match status" value="1"/>
</dbReference>
<keyword evidence="7 10" id="KW-0472">Membrane</keyword>
<dbReference type="InterPro" id="IPR037066">
    <property type="entry name" value="Plug_dom_sf"/>
</dbReference>
<evidence type="ECO:0000256" key="7">
    <source>
        <dbReference type="ARBA" id="ARBA00023136"/>
    </source>
</evidence>
<evidence type="ECO:0000256" key="10">
    <source>
        <dbReference type="PROSITE-ProRule" id="PRU01360"/>
    </source>
</evidence>
<evidence type="ECO:0000256" key="6">
    <source>
        <dbReference type="ARBA" id="ARBA00023077"/>
    </source>
</evidence>
<comment type="caution">
    <text evidence="15">The sequence shown here is derived from an EMBL/GenBank/DDBJ whole genome shotgun (WGS) entry which is preliminary data.</text>
</comment>
<evidence type="ECO:0000256" key="3">
    <source>
        <dbReference type="ARBA" id="ARBA00022452"/>
    </source>
</evidence>
<evidence type="ECO:0000313" key="16">
    <source>
        <dbReference type="Proteomes" id="UP000606008"/>
    </source>
</evidence>
<dbReference type="SUPFAM" id="SSF56935">
    <property type="entry name" value="Porins"/>
    <property type="match status" value="1"/>
</dbReference>
<dbReference type="Gene3D" id="2.40.170.20">
    <property type="entry name" value="TonB-dependent receptor, beta-barrel domain"/>
    <property type="match status" value="1"/>
</dbReference>
<dbReference type="Pfam" id="PF13715">
    <property type="entry name" value="CarbopepD_reg_2"/>
    <property type="match status" value="1"/>
</dbReference>
<dbReference type="Pfam" id="PF07715">
    <property type="entry name" value="Plug"/>
    <property type="match status" value="1"/>
</dbReference>
<dbReference type="PROSITE" id="PS52016">
    <property type="entry name" value="TONB_DEPENDENT_REC_3"/>
    <property type="match status" value="1"/>
</dbReference>
<feature type="chain" id="PRO_5046246212" evidence="12">
    <location>
        <begin position="25"/>
        <end position="749"/>
    </location>
</feature>
<name>A0ABX0QMW2_9BACT</name>
<dbReference type="InterPro" id="IPR008969">
    <property type="entry name" value="CarboxyPept-like_regulatory"/>
</dbReference>
<dbReference type="SUPFAM" id="SSF49464">
    <property type="entry name" value="Carboxypeptidase regulatory domain-like"/>
    <property type="match status" value="1"/>
</dbReference>
<evidence type="ECO:0000256" key="9">
    <source>
        <dbReference type="ARBA" id="ARBA00023237"/>
    </source>
</evidence>
<dbReference type="EMBL" id="WAEL01000010">
    <property type="protein sequence ID" value="NID13118.1"/>
    <property type="molecule type" value="Genomic_DNA"/>
</dbReference>
<comment type="subcellular location">
    <subcellularLocation>
        <location evidence="1 10">Cell outer membrane</location>
        <topology evidence="1 10">Multi-pass membrane protein</topology>
    </subcellularLocation>
</comment>
<evidence type="ECO:0000256" key="12">
    <source>
        <dbReference type="SAM" id="SignalP"/>
    </source>
</evidence>
<comment type="similarity">
    <text evidence="10 11">Belongs to the TonB-dependent receptor family.</text>
</comment>
<dbReference type="InterPro" id="IPR036942">
    <property type="entry name" value="Beta-barrel_TonB_sf"/>
</dbReference>
<evidence type="ECO:0000256" key="11">
    <source>
        <dbReference type="RuleBase" id="RU003357"/>
    </source>
</evidence>
<sequence length="749" mass="82635">MPSSVSFFLVSLVVSLSTTLLATAQSVQLRVEDSLTHQPLAGATVRVRVRRPVGVLADANGLVRLTNLKPGSTTLLISLVGYTDKQYVLTLPLADNNAVLSMLMTADEAKLDEVVVTATRTNRRIDDLPIKVEVLGEEDMNEEAAIMPGNVSGILGDISIIHIQRTSLTTGNQGIRMQGLDPKYTQILRDGLPLFEGFSGNLGVLQIPPLDLKQVEIVKGSASTLYGGGAIGGLINLVSRRPKNERELTAILNRSTLKETNLNAYYAEQWSTKLGMTFFGGYTNQAAVDVNGDGYADAPLIKQVTVHPRFFLTPTERTQFNVGYTLVDEKRTGGDVEAIYGHSASRTYLVDNTSQRHTIDATLNQSLGRANTLTARGTVSYFDRTQTDNGYRFAGKQVSGYFEGVDYLQLGSHALVGGVNLTTEQFRKATGDSTRIVDYTYQTLGAFVQDDYQVGIVTFQGGLRLDRHNVFGTFFLPRLSMLIKPTNHWSVRTSVGTGYKTPNTFSNLTGADARTSLNYRYLLPISTSTRPERSLGVNMDIAYQGTIGEQLTIQLDQAFYYTTISNPVVAVTAAGSTSANQQTILQNAAYDIRSIGTDTYLRMEYNELEFYLGYNHTAIQRGAVVRQGTDVTPVGANTFLPYSPRDKFSLTLAYSVPDKWRWGIESSWVGNQYLYDNKLVPDYWFWAASIERKFGLVSLVLNAENLFNVQQIQYSDVVTGSRTNPSTAPLWAPQEGRIVNLALRYKLDH</sequence>
<accession>A0ABX0QMW2</accession>
<feature type="signal peptide" evidence="12">
    <location>
        <begin position="1"/>
        <end position="24"/>
    </location>
</feature>
<dbReference type="InterPro" id="IPR039426">
    <property type="entry name" value="TonB-dep_rcpt-like"/>
</dbReference>